<proteinExistence type="predicted"/>
<sequence length="64" mass="7767">MRCFLRHPVIHSYKRSVESWKITKSTYLTLKFRHITLNCLKGNRRRTLTHTLLEVLIELMVDRI</sequence>
<dbReference type="EMBL" id="BK016245">
    <property type="protein sequence ID" value="DAG04812.1"/>
    <property type="molecule type" value="Genomic_DNA"/>
</dbReference>
<name>A0A8S5VDL5_9CAUD</name>
<accession>A0A8S5VDL5</accession>
<evidence type="ECO:0000313" key="1">
    <source>
        <dbReference type="EMBL" id="DAG04812.1"/>
    </source>
</evidence>
<protein>
    <submittedName>
        <fullName evidence="1">Uncharacterized protein</fullName>
    </submittedName>
</protein>
<organism evidence="1">
    <name type="scientific">Siphoviridae sp. ctGa111</name>
    <dbReference type="NCBI Taxonomy" id="2825413"/>
    <lineage>
        <taxon>Viruses</taxon>
        <taxon>Duplodnaviria</taxon>
        <taxon>Heunggongvirae</taxon>
        <taxon>Uroviricota</taxon>
        <taxon>Caudoviricetes</taxon>
    </lineage>
</organism>
<reference evidence="1" key="1">
    <citation type="journal article" date="2021" name="Proc. Natl. Acad. Sci. U.S.A.">
        <title>A Catalog of Tens of Thousands of Viruses from Human Metagenomes Reveals Hidden Associations with Chronic Diseases.</title>
        <authorList>
            <person name="Tisza M.J."/>
            <person name="Buck C.B."/>
        </authorList>
    </citation>
    <scope>NUCLEOTIDE SEQUENCE</scope>
    <source>
        <strain evidence="1">CtGa111</strain>
    </source>
</reference>